<dbReference type="AlphaFoldDB" id="A0A401RI05"/>
<dbReference type="Proteomes" id="UP000287033">
    <property type="component" value="Unassembled WGS sequence"/>
</dbReference>
<name>A0A401RI05_CHIPU</name>
<evidence type="ECO:0000313" key="1">
    <source>
        <dbReference type="EMBL" id="GCC17798.1"/>
    </source>
</evidence>
<accession>A0A401RI05</accession>
<organism evidence="1 2">
    <name type="scientific">Chiloscyllium punctatum</name>
    <name type="common">Brownbanded bambooshark</name>
    <name type="synonym">Hemiscyllium punctatum</name>
    <dbReference type="NCBI Taxonomy" id="137246"/>
    <lineage>
        <taxon>Eukaryota</taxon>
        <taxon>Metazoa</taxon>
        <taxon>Chordata</taxon>
        <taxon>Craniata</taxon>
        <taxon>Vertebrata</taxon>
        <taxon>Chondrichthyes</taxon>
        <taxon>Elasmobranchii</taxon>
        <taxon>Galeomorphii</taxon>
        <taxon>Galeoidea</taxon>
        <taxon>Orectolobiformes</taxon>
        <taxon>Hemiscylliidae</taxon>
        <taxon>Chiloscyllium</taxon>
    </lineage>
</organism>
<reference evidence="1 2" key="1">
    <citation type="journal article" date="2018" name="Nat. Ecol. Evol.">
        <title>Shark genomes provide insights into elasmobranch evolution and the origin of vertebrates.</title>
        <authorList>
            <person name="Hara Y"/>
            <person name="Yamaguchi K"/>
            <person name="Onimaru K"/>
            <person name="Kadota M"/>
            <person name="Koyanagi M"/>
            <person name="Keeley SD"/>
            <person name="Tatsumi K"/>
            <person name="Tanaka K"/>
            <person name="Motone F"/>
            <person name="Kageyama Y"/>
            <person name="Nozu R"/>
            <person name="Adachi N"/>
            <person name="Nishimura O"/>
            <person name="Nakagawa R"/>
            <person name="Tanegashima C"/>
            <person name="Kiyatake I"/>
            <person name="Matsumoto R"/>
            <person name="Murakumo K"/>
            <person name="Nishida K"/>
            <person name="Terakita A"/>
            <person name="Kuratani S"/>
            <person name="Sato K"/>
            <person name="Hyodo S Kuraku.S."/>
        </authorList>
    </citation>
    <scope>NUCLEOTIDE SEQUENCE [LARGE SCALE GENOMIC DNA]</scope>
</reference>
<keyword evidence="2" id="KW-1185">Reference proteome</keyword>
<evidence type="ECO:0000313" key="2">
    <source>
        <dbReference type="Proteomes" id="UP000287033"/>
    </source>
</evidence>
<dbReference type="EMBL" id="BEZZ01001350">
    <property type="protein sequence ID" value="GCC17798.1"/>
    <property type="molecule type" value="Genomic_DNA"/>
</dbReference>
<proteinExistence type="predicted"/>
<gene>
    <name evidence="1" type="ORF">chiPu_0017684</name>
</gene>
<comment type="caution">
    <text evidence="1">The sequence shown here is derived from an EMBL/GenBank/DDBJ whole genome shotgun (WGS) entry which is preliminary data.</text>
</comment>
<protein>
    <submittedName>
        <fullName evidence="1">Uncharacterized protein</fullName>
    </submittedName>
</protein>
<sequence length="89" mass="9653">MRQDAVTLRLGGMLGVGVFFRVRQEQLNGTAAGRRLQLPEALANGPDCTLFDPPPSAVTVLPSPGDHGKDLINKRELANDVTFEDFFSV</sequence>